<reference evidence="2" key="1">
    <citation type="submission" date="2011-11" db="EMBL/GenBank/DDBJ databases">
        <title>Complete sequence of Desulfosporosinus orientis DSM 765.</title>
        <authorList>
            <person name="Lucas S."/>
            <person name="Han J."/>
            <person name="Lapidus A."/>
            <person name="Cheng J.-F."/>
            <person name="Goodwin L."/>
            <person name="Pitluck S."/>
            <person name="Peters L."/>
            <person name="Ovchinnikova G."/>
            <person name="Teshima H."/>
            <person name="Detter J.C."/>
            <person name="Han C."/>
            <person name="Tapia R."/>
            <person name="Land M."/>
            <person name="Hauser L."/>
            <person name="Kyrpides N."/>
            <person name="Ivanova N."/>
            <person name="Pagani I."/>
            <person name="Pester M."/>
            <person name="Spring S."/>
            <person name="Ollivier B."/>
            <person name="Rattei T."/>
            <person name="Klenk H.-P."/>
            <person name="Wagner M."/>
            <person name="Loy A."/>
            <person name="Woyke T."/>
        </authorList>
    </citation>
    <scope>NUCLEOTIDE SEQUENCE [LARGE SCALE GENOMIC DNA]</scope>
    <source>
        <strain evidence="2">ATCC 19365 / DSM 765 / NCIMB 8382 / VKM B-1628</strain>
    </source>
</reference>
<dbReference type="InterPro" id="IPR012851">
    <property type="entry name" value="Spore_coat_CotF-like"/>
</dbReference>
<reference evidence="1 2" key="2">
    <citation type="journal article" date="2012" name="J. Bacteriol.">
        <title>Complete genome sequences of Desulfosporosinus orientis DSM765T, Desulfosporosinus youngiae DSM17734T, Desulfosporosinus meridiei DSM13257T, and Desulfosporosinus acidiphilus DSM22704T.</title>
        <authorList>
            <person name="Pester M."/>
            <person name="Brambilla E."/>
            <person name="Alazard D."/>
            <person name="Rattei T."/>
            <person name="Weinmaier T."/>
            <person name="Han J."/>
            <person name="Lucas S."/>
            <person name="Lapidus A."/>
            <person name="Cheng J.F."/>
            <person name="Goodwin L."/>
            <person name="Pitluck S."/>
            <person name="Peters L."/>
            <person name="Ovchinnikova G."/>
            <person name="Teshima H."/>
            <person name="Detter J.C."/>
            <person name="Han C.S."/>
            <person name="Tapia R."/>
            <person name="Land M.L."/>
            <person name="Hauser L."/>
            <person name="Kyrpides N.C."/>
            <person name="Ivanova N.N."/>
            <person name="Pagani I."/>
            <person name="Huntmann M."/>
            <person name="Wei C.L."/>
            <person name="Davenport K.W."/>
            <person name="Daligault H."/>
            <person name="Chain P.S."/>
            <person name="Chen A."/>
            <person name="Mavromatis K."/>
            <person name="Markowitz V."/>
            <person name="Szeto E."/>
            <person name="Mikhailova N."/>
            <person name="Pati A."/>
            <person name="Wagner M."/>
            <person name="Woyke T."/>
            <person name="Ollivier B."/>
            <person name="Klenk H.P."/>
            <person name="Spring S."/>
            <person name="Loy A."/>
        </authorList>
    </citation>
    <scope>NUCLEOTIDE SEQUENCE [LARGE SCALE GENOMIC DNA]</scope>
    <source>
        <strain evidence="2">ATCC 19365 / DSM 765 / NCIMB 8382 / VKM B-1628</strain>
    </source>
</reference>
<dbReference type="PATRIC" id="fig|768706.3.peg.2851"/>
<gene>
    <name evidence="1" type="ordered locus">Desor_2844</name>
</gene>
<dbReference type="AlphaFoldDB" id="G7WDQ1"/>
<dbReference type="PANTHER" id="PTHR39183:SF1">
    <property type="entry name" value="SPORE COAT PROTEIN F-LIKE PROTEIN YHCQ"/>
    <property type="match status" value="1"/>
</dbReference>
<sequence>MGWLDDLFGVENAETTKMIEKDVALDMLKDSKYILNATAMALTETTNPQLREILKKQLNEVVQNHFRLADLSVQNNWYMPHSAPIEQIKKDYEEAST</sequence>
<accession>G7WDQ1</accession>
<evidence type="ECO:0000313" key="1">
    <source>
        <dbReference type="EMBL" id="AET68376.1"/>
    </source>
</evidence>
<dbReference type="EMBL" id="CP003108">
    <property type="protein sequence ID" value="AET68376.1"/>
    <property type="molecule type" value="Genomic_DNA"/>
</dbReference>
<dbReference type="STRING" id="768706.Desor_2844"/>
<dbReference type="KEGG" id="dor:Desor_2844"/>
<dbReference type="Pfam" id="PF07875">
    <property type="entry name" value="Coat_F"/>
    <property type="match status" value="1"/>
</dbReference>
<dbReference type="PANTHER" id="PTHR39183">
    <property type="entry name" value="SPORE COAT PROTEIN F-LIKE PROTEIN YHCQ"/>
    <property type="match status" value="1"/>
</dbReference>
<keyword evidence="2" id="KW-1185">Reference proteome</keyword>
<proteinExistence type="predicted"/>
<dbReference type="HOGENOM" id="CLU_163858_1_1_9"/>
<evidence type="ECO:0000313" key="2">
    <source>
        <dbReference type="Proteomes" id="UP000006346"/>
    </source>
</evidence>
<dbReference type="RefSeq" id="WP_014185184.1">
    <property type="nucleotide sequence ID" value="NC_016584.1"/>
</dbReference>
<organism evidence="1 2">
    <name type="scientific">Desulfosporosinus orientis (strain ATCC 19365 / DSM 765 / NCIMB 8382 / VKM B-1628 / Singapore I)</name>
    <name type="common">Desulfotomaculum orientis</name>
    <dbReference type="NCBI Taxonomy" id="768706"/>
    <lineage>
        <taxon>Bacteria</taxon>
        <taxon>Bacillati</taxon>
        <taxon>Bacillota</taxon>
        <taxon>Clostridia</taxon>
        <taxon>Eubacteriales</taxon>
        <taxon>Desulfitobacteriaceae</taxon>
        <taxon>Desulfosporosinus</taxon>
    </lineage>
</organism>
<dbReference type="OrthoDB" id="1910608at2"/>
<dbReference type="Proteomes" id="UP000006346">
    <property type="component" value="Chromosome"/>
</dbReference>
<protein>
    <submittedName>
        <fullName evidence="1">Coat F domain-containing protein</fullName>
    </submittedName>
</protein>
<name>G7WDQ1_DESOD</name>
<dbReference type="eggNOG" id="COG5577">
    <property type="taxonomic scope" value="Bacteria"/>
</dbReference>